<feature type="region of interest" description="Disordered" evidence="1">
    <location>
        <begin position="54"/>
        <end position="81"/>
    </location>
</feature>
<feature type="region of interest" description="Disordered" evidence="1">
    <location>
        <begin position="435"/>
        <end position="460"/>
    </location>
</feature>
<gene>
    <name evidence="2" type="ORF">B0T20DRAFT_478751</name>
</gene>
<proteinExistence type="predicted"/>
<dbReference type="EMBL" id="JAUTDP010000005">
    <property type="protein sequence ID" value="KAK3399391.1"/>
    <property type="molecule type" value="Genomic_DNA"/>
</dbReference>
<reference evidence="2" key="2">
    <citation type="submission" date="2023-07" db="EMBL/GenBank/DDBJ databases">
        <authorList>
            <consortium name="Lawrence Berkeley National Laboratory"/>
            <person name="Haridas S."/>
            <person name="Hensen N."/>
            <person name="Bonometti L."/>
            <person name="Westerberg I."/>
            <person name="Brannstrom I.O."/>
            <person name="Guillou S."/>
            <person name="Cros-Aarteil S."/>
            <person name="Calhoun S."/>
            <person name="Kuo A."/>
            <person name="Mondo S."/>
            <person name="Pangilinan J."/>
            <person name="Riley R."/>
            <person name="LaButti K."/>
            <person name="Andreopoulos B."/>
            <person name="Lipzen A."/>
            <person name="Chen C."/>
            <person name="Yanf M."/>
            <person name="Daum C."/>
            <person name="Ng V."/>
            <person name="Clum A."/>
            <person name="Steindorff A."/>
            <person name="Ohm R."/>
            <person name="Martin F."/>
            <person name="Silar P."/>
            <person name="Natvig D."/>
            <person name="Lalanne C."/>
            <person name="Gautier V."/>
            <person name="Ament-velasquez S.L."/>
            <person name="Kruys A."/>
            <person name="Hutchinson M.I."/>
            <person name="Powell A.J."/>
            <person name="Barry K."/>
            <person name="Miller A.N."/>
            <person name="Grigoriev I.V."/>
            <person name="Debuchy R."/>
            <person name="Gladieux P."/>
            <person name="Thoren M.H."/>
            <person name="Johannesson H."/>
        </authorList>
    </citation>
    <scope>NUCLEOTIDE SEQUENCE</scope>
    <source>
        <strain evidence="2">FGSC 1904</strain>
    </source>
</reference>
<evidence type="ECO:0000256" key="1">
    <source>
        <dbReference type="SAM" id="MobiDB-lite"/>
    </source>
</evidence>
<feature type="region of interest" description="Disordered" evidence="1">
    <location>
        <begin position="136"/>
        <end position="240"/>
    </location>
</feature>
<comment type="caution">
    <text evidence="2">The sequence shown here is derived from an EMBL/GenBank/DDBJ whole genome shotgun (WGS) entry which is preliminary data.</text>
</comment>
<dbReference type="Proteomes" id="UP001281003">
    <property type="component" value="Unassembled WGS sequence"/>
</dbReference>
<evidence type="ECO:0000313" key="3">
    <source>
        <dbReference type="Proteomes" id="UP001281003"/>
    </source>
</evidence>
<organism evidence="2 3">
    <name type="scientific">Sordaria brevicollis</name>
    <dbReference type="NCBI Taxonomy" id="83679"/>
    <lineage>
        <taxon>Eukaryota</taxon>
        <taxon>Fungi</taxon>
        <taxon>Dikarya</taxon>
        <taxon>Ascomycota</taxon>
        <taxon>Pezizomycotina</taxon>
        <taxon>Sordariomycetes</taxon>
        <taxon>Sordariomycetidae</taxon>
        <taxon>Sordariales</taxon>
        <taxon>Sordariaceae</taxon>
        <taxon>Sordaria</taxon>
    </lineage>
</organism>
<protein>
    <submittedName>
        <fullName evidence="2">Uncharacterized protein</fullName>
    </submittedName>
</protein>
<feature type="compositionally biased region" description="Polar residues" evidence="1">
    <location>
        <begin position="1"/>
        <end position="17"/>
    </location>
</feature>
<feature type="compositionally biased region" description="Acidic residues" evidence="1">
    <location>
        <begin position="370"/>
        <end position="390"/>
    </location>
</feature>
<feature type="compositionally biased region" description="Polar residues" evidence="1">
    <location>
        <begin position="341"/>
        <end position="354"/>
    </location>
</feature>
<feature type="region of interest" description="Disordered" evidence="1">
    <location>
        <begin position="1"/>
        <end position="41"/>
    </location>
</feature>
<sequence length="516" mass="56914">MNPHSIQRATPSQNHHGTVNGARKRTLNDYDDGEGNQAEYPSNHRLFSQHTSGYQLSNGQAEPNHQAQQPSGSGITSPLNINNRIYHPVASVGHQQQQLLSHSFSPQSHPNITPLNSSLATHSHQPYRLQEHAITQEQPINHNPRSLEPPDVGYQQHRESGNGIPNHHNNAQFPFQSSPMNGQHSQHLSDQHTGPEYSNNSTVNHPPFAPAPEQLEGLSDLNFANNPGVHSPGPLAYSHQSYPAFNTQQHHLPNHQQQPGNLNGTLMAAAPSQPLPVHDNQQDPLDNGNFAGWNQQWDQQQLEDDLDQFNDFDLDIDFLLGPGENIVLPEGGIQVPVQEPQADQSPNNLQAMNTPENEEPPEQEVAGAEASEDEASEGESDDDSDNDDEAANIPEQPVQPAAQNGGQNANLLLCDVPGCGLPRYYQTTRSRKCRDHLEAPPPASRLQHAHGAEEPTANPDQCPGCNGLRPRRAPRKLCWECYCKSRRYNFGVCDGCPAVRCNNHIPLEQYLAMHQG</sequence>
<accession>A0AAE0PG60</accession>
<reference evidence="2" key="1">
    <citation type="journal article" date="2023" name="Mol. Phylogenet. Evol.">
        <title>Genome-scale phylogeny and comparative genomics of the fungal order Sordariales.</title>
        <authorList>
            <person name="Hensen N."/>
            <person name="Bonometti L."/>
            <person name="Westerberg I."/>
            <person name="Brannstrom I.O."/>
            <person name="Guillou S."/>
            <person name="Cros-Aarteil S."/>
            <person name="Calhoun S."/>
            <person name="Haridas S."/>
            <person name="Kuo A."/>
            <person name="Mondo S."/>
            <person name="Pangilinan J."/>
            <person name="Riley R."/>
            <person name="LaButti K."/>
            <person name="Andreopoulos B."/>
            <person name="Lipzen A."/>
            <person name="Chen C."/>
            <person name="Yan M."/>
            <person name="Daum C."/>
            <person name="Ng V."/>
            <person name="Clum A."/>
            <person name="Steindorff A."/>
            <person name="Ohm R.A."/>
            <person name="Martin F."/>
            <person name="Silar P."/>
            <person name="Natvig D.O."/>
            <person name="Lalanne C."/>
            <person name="Gautier V."/>
            <person name="Ament-Velasquez S.L."/>
            <person name="Kruys A."/>
            <person name="Hutchinson M.I."/>
            <person name="Powell A.J."/>
            <person name="Barry K."/>
            <person name="Miller A.N."/>
            <person name="Grigoriev I.V."/>
            <person name="Debuchy R."/>
            <person name="Gladieux P."/>
            <person name="Hiltunen Thoren M."/>
            <person name="Johannesson H."/>
        </authorList>
    </citation>
    <scope>NUCLEOTIDE SEQUENCE</scope>
    <source>
        <strain evidence="2">FGSC 1904</strain>
    </source>
</reference>
<feature type="region of interest" description="Disordered" evidence="1">
    <location>
        <begin position="92"/>
        <end position="111"/>
    </location>
</feature>
<feature type="compositionally biased region" description="Low complexity" evidence="1">
    <location>
        <begin position="94"/>
        <end position="110"/>
    </location>
</feature>
<keyword evidence="3" id="KW-1185">Reference proteome</keyword>
<feature type="region of interest" description="Disordered" evidence="1">
    <location>
        <begin position="338"/>
        <end position="392"/>
    </location>
</feature>
<dbReference type="AlphaFoldDB" id="A0AAE0PG60"/>
<evidence type="ECO:0000313" key="2">
    <source>
        <dbReference type="EMBL" id="KAK3399391.1"/>
    </source>
</evidence>
<name>A0AAE0PG60_SORBR</name>
<feature type="compositionally biased region" description="Polar residues" evidence="1">
    <location>
        <begin position="167"/>
        <end position="204"/>
    </location>
</feature>